<feature type="chain" id="PRO_5018703033" description="Protein kinase domain-containing protein" evidence="11">
    <location>
        <begin position="24"/>
        <end position="386"/>
    </location>
</feature>
<proteinExistence type="inferred from homology"/>
<dbReference type="PANTHER" id="PTHR27008:SF499">
    <property type="entry name" value="OS06G0581500 PROTEIN"/>
    <property type="match status" value="1"/>
</dbReference>
<dbReference type="InterPro" id="IPR000719">
    <property type="entry name" value="Prot_kinase_dom"/>
</dbReference>
<keyword evidence="5 11" id="KW-0732">Signal</keyword>
<evidence type="ECO:0000256" key="6">
    <source>
        <dbReference type="ARBA" id="ARBA00022737"/>
    </source>
</evidence>
<comment type="subcellular location">
    <subcellularLocation>
        <location evidence="1">Membrane</location>
        <topology evidence="1">Single-pass type I membrane protein</topology>
    </subcellularLocation>
</comment>
<dbReference type="EnsemblPlants" id="Solyc10g085110.2.1">
    <property type="protein sequence ID" value="Solyc10g085110.2.1"/>
    <property type="gene ID" value="Solyc10g085110.2"/>
</dbReference>
<keyword evidence="4 10" id="KW-0812">Transmembrane</keyword>
<comment type="similarity">
    <text evidence="2">Belongs to the RLP family.</text>
</comment>
<accession>A0A3Q7IMQ7</accession>
<evidence type="ECO:0000256" key="10">
    <source>
        <dbReference type="SAM" id="Phobius"/>
    </source>
</evidence>
<keyword evidence="7 10" id="KW-1133">Transmembrane helix</keyword>
<dbReference type="Proteomes" id="UP000004994">
    <property type="component" value="Chromosome 10"/>
</dbReference>
<feature type="signal peptide" evidence="11">
    <location>
        <begin position="1"/>
        <end position="23"/>
    </location>
</feature>
<dbReference type="SUPFAM" id="SSF52058">
    <property type="entry name" value="L domain-like"/>
    <property type="match status" value="1"/>
</dbReference>
<dbReference type="GO" id="GO:0050832">
    <property type="term" value="P:defense response to fungus"/>
    <property type="evidence" value="ECO:0007669"/>
    <property type="project" value="UniProtKB-ARBA"/>
</dbReference>
<dbReference type="FunFam" id="3.80.10.10:FF:000275">
    <property type="entry name" value="Leucine-rich repeat receptor-like protein kinase"/>
    <property type="match status" value="1"/>
</dbReference>
<dbReference type="SUPFAM" id="SSF56112">
    <property type="entry name" value="Protein kinase-like (PK-like)"/>
    <property type="match status" value="1"/>
</dbReference>
<protein>
    <recommendedName>
        <fullName evidence="12">Protein kinase domain-containing protein</fullName>
    </recommendedName>
</protein>
<dbReference type="OMA" id="DANLHTE"/>
<dbReference type="GO" id="GO:0004672">
    <property type="term" value="F:protein kinase activity"/>
    <property type="evidence" value="ECO:0007669"/>
    <property type="project" value="InterPro"/>
</dbReference>
<dbReference type="Pfam" id="PF08263">
    <property type="entry name" value="LRRNT_2"/>
    <property type="match status" value="1"/>
</dbReference>
<organism evidence="13">
    <name type="scientific">Solanum lycopersicum</name>
    <name type="common">Tomato</name>
    <name type="synonym">Lycopersicon esculentum</name>
    <dbReference type="NCBI Taxonomy" id="4081"/>
    <lineage>
        <taxon>Eukaryota</taxon>
        <taxon>Viridiplantae</taxon>
        <taxon>Streptophyta</taxon>
        <taxon>Embryophyta</taxon>
        <taxon>Tracheophyta</taxon>
        <taxon>Spermatophyta</taxon>
        <taxon>Magnoliopsida</taxon>
        <taxon>eudicotyledons</taxon>
        <taxon>Gunneridae</taxon>
        <taxon>Pentapetalae</taxon>
        <taxon>asterids</taxon>
        <taxon>lamiids</taxon>
        <taxon>Solanales</taxon>
        <taxon>Solanaceae</taxon>
        <taxon>Solanoideae</taxon>
        <taxon>Solaneae</taxon>
        <taxon>Solanum</taxon>
        <taxon>Solanum subgen. Lycopersicon</taxon>
    </lineage>
</organism>
<keyword evidence="14" id="KW-1185">Reference proteome</keyword>
<dbReference type="AlphaFoldDB" id="A0A3Q7IMQ7"/>
<keyword evidence="6" id="KW-0677">Repeat</keyword>
<evidence type="ECO:0000313" key="13">
    <source>
        <dbReference type="EnsemblPlants" id="Solyc10g085110.2.1"/>
    </source>
</evidence>
<sequence length="386" mass="42305">MKLLLYLHLSIIVMSIAISSCESNDLLALQDLKNRITDDPLHVMAFWNDHSSHFCNWTGVTCSPYNDRVINLDLSSRKLVGTIPSSIGNLSFLTGLHLENNSFHGEIPQAIGLLLQLEHLNLSSNSFSGKIPTTNLLLHVIDFSQNGLTGDVPYSIGKLKSLVRLNLKVRFQMKGSFANTSAFSINGNNRLCGGVPNLHLSECSKATKHLDSRVLLAVIVTLALSVLVLCSCAAYYKLSNSTKAQPWNAEQLFEIPRTTYRAIHRATDGFSDANLHTENDDQQHQTKKLSFIQRLNIAIDVASALDYLHNHCQTPTAHCDLKPSNILLDEDMSAHVGDFGLATFLFDTSSSNSQSPAALKGSIGYIPTEYGSGGQASTFGDVYSYC</sequence>
<dbReference type="GO" id="GO:0005524">
    <property type="term" value="F:ATP binding"/>
    <property type="evidence" value="ECO:0007669"/>
    <property type="project" value="InterPro"/>
</dbReference>
<dbReference type="InterPro" id="IPR032675">
    <property type="entry name" value="LRR_dom_sf"/>
</dbReference>
<evidence type="ECO:0000256" key="2">
    <source>
        <dbReference type="ARBA" id="ARBA00009592"/>
    </source>
</evidence>
<evidence type="ECO:0000256" key="5">
    <source>
        <dbReference type="ARBA" id="ARBA00022729"/>
    </source>
</evidence>
<keyword evidence="3" id="KW-0433">Leucine-rich repeat</keyword>
<dbReference type="Gene3D" id="3.80.10.10">
    <property type="entry name" value="Ribonuclease Inhibitor"/>
    <property type="match status" value="1"/>
</dbReference>
<dbReference type="InterPro" id="IPR051809">
    <property type="entry name" value="Plant_receptor-like_S/T_kinase"/>
</dbReference>
<dbReference type="InterPro" id="IPR013210">
    <property type="entry name" value="LRR_N_plant-typ"/>
</dbReference>
<reference evidence="13" key="1">
    <citation type="journal article" date="2012" name="Nature">
        <title>The tomato genome sequence provides insights into fleshy fruit evolution.</title>
        <authorList>
            <consortium name="Tomato Genome Consortium"/>
        </authorList>
    </citation>
    <scope>NUCLEOTIDE SEQUENCE [LARGE SCALE GENOMIC DNA]</scope>
    <source>
        <strain evidence="13">cv. Heinz 1706</strain>
    </source>
</reference>
<evidence type="ECO:0000256" key="11">
    <source>
        <dbReference type="SAM" id="SignalP"/>
    </source>
</evidence>
<dbReference type="Pfam" id="PF00560">
    <property type="entry name" value="LRR_1"/>
    <property type="match status" value="1"/>
</dbReference>
<name>A0A3Q7IMQ7_SOLLC</name>
<dbReference type="PROSITE" id="PS50011">
    <property type="entry name" value="PROTEIN_KINASE_DOM"/>
    <property type="match status" value="1"/>
</dbReference>
<reference evidence="13" key="2">
    <citation type="submission" date="2019-01" db="UniProtKB">
        <authorList>
            <consortium name="EnsemblPlants"/>
        </authorList>
    </citation>
    <scope>IDENTIFICATION</scope>
    <source>
        <strain evidence="13">cv. Heinz 1706</strain>
    </source>
</reference>
<evidence type="ECO:0000256" key="9">
    <source>
        <dbReference type="ARBA" id="ARBA00023180"/>
    </source>
</evidence>
<dbReference type="PANTHER" id="PTHR27008">
    <property type="entry name" value="OS04G0122200 PROTEIN"/>
    <property type="match status" value="1"/>
</dbReference>
<dbReference type="InterPro" id="IPR011009">
    <property type="entry name" value="Kinase-like_dom_sf"/>
</dbReference>
<evidence type="ECO:0000256" key="1">
    <source>
        <dbReference type="ARBA" id="ARBA00004479"/>
    </source>
</evidence>
<feature type="transmembrane region" description="Helical" evidence="10">
    <location>
        <begin position="214"/>
        <end position="236"/>
    </location>
</feature>
<evidence type="ECO:0000259" key="12">
    <source>
        <dbReference type="PROSITE" id="PS50011"/>
    </source>
</evidence>
<evidence type="ECO:0000313" key="14">
    <source>
        <dbReference type="Proteomes" id="UP000004994"/>
    </source>
</evidence>
<dbReference type="InterPro" id="IPR001611">
    <property type="entry name" value="Leu-rich_rpt"/>
</dbReference>
<evidence type="ECO:0000256" key="4">
    <source>
        <dbReference type="ARBA" id="ARBA00022692"/>
    </source>
</evidence>
<keyword evidence="8 10" id="KW-0472">Membrane</keyword>
<keyword evidence="9" id="KW-0325">Glycoprotein</keyword>
<evidence type="ECO:0000256" key="8">
    <source>
        <dbReference type="ARBA" id="ARBA00023136"/>
    </source>
</evidence>
<evidence type="ECO:0000256" key="7">
    <source>
        <dbReference type="ARBA" id="ARBA00022989"/>
    </source>
</evidence>
<dbReference type="STRING" id="4081.A0A3Q7IMQ7"/>
<dbReference type="InParanoid" id="A0A3Q7IMQ7"/>
<feature type="domain" description="Protein kinase" evidence="12">
    <location>
        <begin position="138"/>
        <end position="386"/>
    </location>
</feature>
<dbReference type="Pfam" id="PF00069">
    <property type="entry name" value="Pkinase"/>
    <property type="match status" value="1"/>
</dbReference>
<dbReference type="GO" id="GO:0016020">
    <property type="term" value="C:membrane"/>
    <property type="evidence" value="ECO:0007669"/>
    <property type="project" value="UniProtKB-SubCell"/>
</dbReference>
<dbReference type="PROSITE" id="PS51257">
    <property type="entry name" value="PROKAR_LIPOPROTEIN"/>
    <property type="match status" value="1"/>
</dbReference>
<dbReference type="Gramene" id="Solyc10g085110.2.1">
    <property type="protein sequence ID" value="Solyc10g085110.2.1"/>
    <property type="gene ID" value="Solyc10g085110.2"/>
</dbReference>
<dbReference type="Gene3D" id="1.10.510.10">
    <property type="entry name" value="Transferase(Phosphotransferase) domain 1"/>
    <property type="match status" value="1"/>
</dbReference>
<evidence type="ECO:0000256" key="3">
    <source>
        <dbReference type="ARBA" id="ARBA00022614"/>
    </source>
</evidence>